<dbReference type="Proteomes" id="UP000026994">
    <property type="component" value="Segment"/>
</dbReference>
<reference evidence="1 2" key="1">
    <citation type="journal article" date="2014" name="Appl. Environ. Microbiol.">
        <title>Comparative genomic and morphological analysis of Listeria phages isolated from farm environments.</title>
        <authorList>
            <person name="Denes T."/>
            <person name="Vongkamjan K."/>
            <person name="Ackermann H.W."/>
            <person name="Moreno Switt A.I."/>
            <person name="Wiedmann M."/>
            <person name="den Bakker H.C."/>
        </authorList>
    </citation>
    <scope>NUCLEOTIDE SEQUENCE [LARGE SCALE GENOMIC DNA]</scope>
</reference>
<proteinExistence type="predicted"/>
<organism evidence="1 2">
    <name type="scientific">Listeria phage LP-064</name>
    <dbReference type="NCBI Taxonomy" id="1458853"/>
    <lineage>
        <taxon>Viruses</taxon>
        <taxon>Duplodnaviria</taxon>
        <taxon>Heunggongvirae</taxon>
        <taxon>Uroviricota</taxon>
        <taxon>Caudoviricetes</taxon>
        <taxon>Herelleviridae</taxon>
        <taxon>Jasinskavirinae</taxon>
        <taxon>Pecentumvirus</taxon>
        <taxon>Pecentumvirus LP064</taxon>
    </lineage>
</organism>
<keyword evidence="2" id="KW-1185">Reference proteome</keyword>
<accession>A0A059T871</accession>
<dbReference type="EMBL" id="KJ094029">
    <property type="protein sequence ID" value="AHL19201.1"/>
    <property type="molecule type" value="Genomic_DNA"/>
</dbReference>
<gene>
    <name evidence="1" type="ORF">LP064_179</name>
</gene>
<name>A0A059T871_9CAUD</name>
<evidence type="ECO:0000313" key="1">
    <source>
        <dbReference type="EMBL" id="AHL19201.1"/>
    </source>
</evidence>
<evidence type="ECO:0000313" key="2">
    <source>
        <dbReference type="Proteomes" id="UP000026994"/>
    </source>
</evidence>
<protein>
    <submittedName>
        <fullName evidence="1">Uncharacterized protein</fullName>
    </submittedName>
</protein>
<sequence>MIKVEKYTASTTKKAGSIRGTYVVGGTRNQNESDLHLTGTTHYKYKNKKGNTMITFVNYYTKELVSIPEKDLSPQDLDTFYSTVNNRLTTVFYVPNWKQMNKNVLKKGTK</sequence>